<sequence length="139" mass="16598">MTILKYLHQIGYMIKSNPESLNKCCHEKFGFEDLIKESTKIEELQWAEKTLPSYTIWDKFSQYHSLVELWINKVNITHMKKKEEDIHTRSEWQQKKSAFGIHKLINIGITFDQLVNTGLDISNFEVTDYYYERFKIGND</sequence>
<proteinExistence type="predicted"/>
<dbReference type="Proteomes" id="UP000234323">
    <property type="component" value="Unassembled WGS sequence"/>
</dbReference>
<dbReference type="EMBL" id="LLXI01000803">
    <property type="protein sequence ID" value="PKY49941.1"/>
    <property type="molecule type" value="Genomic_DNA"/>
</dbReference>
<reference evidence="1 2" key="1">
    <citation type="submission" date="2015-10" db="EMBL/GenBank/DDBJ databases">
        <title>Genome analyses suggest a sexual origin of heterokaryosis in a supposedly ancient asexual fungus.</title>
        <authorList>
            <person name="Ropars J."/>
            <person name="Sedzielewska K."/>
            <person name="Noel J."/>
            <person name="Charron P."/>
            <person name="Farinelli L."/>
            <person name="Marton T."/>
            <person name="Kruger M."/>
            <person name="Pelin A."/>
            <person name="Brachmann A."/>
            <person name="Corradi N."/>
        </authorList>
    </citation>
    <scope>NUCLEOTIDE SEQUENCE [LARGE SCALE GENOMIC DNA]</scope>
    <source>
        <strain evidence="1 2">A4</strain>
    </source>
</reference>
<dbReference type="VEuPathDB" id="FungiDB:FUN_002718"/>
<organism evidence="1 2">
    <name type="scientific">Rhizophagus irregularis</name>
    <dbReference type="NCBI Taxonomy" id="588596"/>
    <lineage>
        <taxon>Eukaryota</taxon>
        <taxon>Fungi</taxon>
        <taxon>Fungi incertae sedis</taxon>
        <taxon>Mucoromycota</taxon>
        <taxon>Glomeromycotina</taxon>
        <taxon>Glomeromycetes</taxon>
        <taxon>Glomerales</taxon>
        <taxon>Glomeraceae</taxon>
        <taxon>Rhizophagus</taxon>
    </lineage>
</organism>
<evidence type="ECO:0000313" key="1">
    <source>
        <dbReference type="EMBL" id="PKY49941.1"/>
    </source>
</evidence>
<dbReference type="AlphaFoldDB" id="A0A2I1GTG7"/>
<evidence type="ECO:0000313" key="2">
    <source>
        <dbReference type="Proteomes" id="UP000234323"/>
    </source>
</evidence>
<dbReference type="VEuPathDB" id="FungiDB:RhiirA1_491652"/>
<accession>A0A2I1GTG7</accession>
<keyword evidence="2" id="KW-1185">Reference proteome</keyword>
<name>A0A2I1GTG7_9GLOM</name>
<gene>
    <name evidence="1" type="ORF">RhiirA4_423347</name>
</gene>
<protein>
    <submittedName>
        <fullName evidence="1">Uncharacterized protein</fullName>
    </submittedName>
</protein>
<comment type="caution">
    <text evidence="1">The sequence shown here is derived from an EMBL/GenBank/DDBJ whole genome shotgun (WGS) entry which is preliminary data.</text>
</comment>